<evidence type="ECO:0000256" key="1">
    <source>
        <dbReference type="SAM" id="MobiDB-lite"/>
    </source>
</evidence>
<gene>
    <name evidence="2" type="ORF">MPSI1_001276</name>
</gene>
<dbReference type="Gene3D" id="3.40.50.150">
    <property type="entry name" value="Vaccinia Virus protein VP39"/>
    <property type="match status" value="1"/>
</dbReference>
<feature type="region of interest" description="Disordered" evidence="1">
    <location>
        <begin position="556"/>
        <end position="619"/>
    </location>
</feature>
<dbReference type="Proteomes" id="UP001214628">
    <property type="component" value="Chromosome 1"/>
</dbReference>
<dbReference type="CDD" id="cd00158">
    <property type="entry name" value="RHOD"/>
    <property type="match status" value="1"/>
</dbReference>
<feature type="compositionally biased region" description="Low complexity" evidence="1">
    <location>
        <begin position="45"/>
        <end position="56"/>
    </location>
</feature>
<evidence type="ECO:0008006" key="4">
    <source>
        <dbReference type="Google" id="ProtNLM"/>
    </source>
</evidence>
<feature type="region of interest" description="Disordered" evidence="1">
    <location>
        <begin position="33"/>
        <end position="56"/>
    </location>
</feature>
<sequence>MLPSPALSSSGAAMQHREPWMWPSLTMPNTAMSTHHAPAPLWEQPSSGERSGGSPSRYMMYRSDAEHMQFLAQQSQAQQAAASQFYAPPMFPYGMPIHPDVAQQMQRMNGVASTNGYAFMPIPGYPMLDQAQMPMMMQMPAMNHHPSYRFPADEKAHNVMSHAEDRREASFEEALDRYRSEEPDSRDHSMEELLALSRQAQMEAGGNSNVFVCPHCEKRYVGKHARSIWRRHLQDKHAIPLSVQPRRTRWDRDANRPRNAEERRERMLESKRRWARKKREQERRVASGGSRAESKNTGTETPVPEDIRTASPTPEIAPTPKRTALAPRDANVPTQQKNFTKSPAVKLVSPLPLSRSTPMRDWNTHSTPHQGEAAYEPSKRGTAAPASLSKRCDLDRAALAAFSRVDPSPRVFPSASKHESRLTYSDLQGSPIAPSLKRDNRTGDQFSSPQHLNLTHSLGLAPHSASRNGGNFGGMYSGVSMTPMQGGVTPYTKMPLGLTPTIGGLLRGDLASLPPSAGGPSFLHNAGDLSMSNYVMGYSGLDTPSIHMSRSARLRRHTNISGHSSSDRDEEEDLDNETDQRNASPSIRHRPRNHLPRPLAQETPSKMQASAHSIKLPTPRTPLGMPQVPWAQGWVCSSPRLCLDLRADFDQGHLKGAVHIARLDALKSRFSTLPKRGVPFLIVCDGDEFHRVAQAFVPAERWNILAIIGIDADKLPESPHPCYAMSLQALRSWGLSYSLWSEGEDDHANLLFSPAPVVERFLECWEPQQNETILDIGCGAGRDTTFILTRGRCRGAAWRATLLDRWRQALKRAELLMNDNNLVHGPGCHAEAFLPLNIMQDGQLQLDGHCTTLQQANLPQAYYTLIVMIRFWHIAFLYTLPSRTAPGSFVVLSHFVHEPNTFLDTKSKEYSDYDSPPPSARIHKHDFDKLIKSWNATQSWHIVDHRIESIEDGRPVFSVVLHRTQ</sequence>
<feature type="compositionally biased region" description="Basic and acidic residues" evidence="1">
    <location>
        <begin position="248"/>
        <end position="272"/>
    </location>
</feature>
<feature type="region of interest" description="Disordered" evidence="1">
    <location>
        <begin position="407"/>
        <end position="452"/>
    </location>
</feature>
<evidence type="ECO:0000313" key="2">
    <source>
        <dbReference type="EMBL" id="WFD42630.1"/>
    </source>
</evidence>
<feature type="compositionally biased region" description="Acidic residues" evidence="1">
    <location>
        <begin position="568"/>
        <end position="577"/>
    </location>
</feature>
<keyword evidence="3" id="KW-1185">Reference proteome</keyword>
<organism evidence="2 3">
    <name type="scientific">Malassezia psittaci</name>
    <dbReference type="NCBI Taxonomy" id="1821823"/>
    <lineage>
        <taxon>Eukaryota</taxon>
        <taxon>Fungi</taxon>
        <taxon>Dikarya</taxon>
        <taxon>Basidiomycota</taxon>
        <taxon>Ustilaginomycotina</taxon>
        <taxon>Malasseziomycetes</taxon>
        <taxon>Malasseziales</taxon>
        <taxon>Malasseziaceae</taxon>
        <taxon>Malassezia</taxon>
    </lineage>
</organism>
<feature type="compositionally biased region" description="Polar residues" evidence="1">
    <location>
        <begin position="443"/>
        <end position="452"/>
    </location>
</feature>
<protein>
    <recommendedName>
        <fullName evidence="4">Rhodanese domain-containing protein</fullName>
    </recommendedName>
</protein>
<dbReference type="AlphaFoldDB" id="A0AAF0JDP8"/>
<reference evidence="2" key="1">
    <citation type="submission" date="2023-02" db="EMBL/GenBank/DDBJ databases">
        <title>Mating type loci evolution in Malassezia.</title>
        <authorList>
            <person name="Coelho M.A."/>
        </authorList>
    </citation>
    <scope>NUCLEOTIDE SEQUENCE</scope>
    <source>
        <strain evidence="2">CBS 14136</strain>
    </source>
</reference>
<feature type="compositionally biased region" description="Polar residues" evidence="1">
    <location>
        <begin position="332"/>
        <end position="341"/>
    </location>
</feature>
<name>A0AAF0JDP8_9BASI</name>
<feature type="region of interest" description="Disordered" evidence="1">
    <location>
        <begin position="244"/>
        <end position="388"/>
    </location>
</feature>
<dbReference type="SUPFAM" id="SSF53335">
    <property type="entry name" value="S-adenosyl-L-methionine-dependent methyltransferases"/>
    <property type="match status" value="1"/>
</dbReference>
<dbReference type="InterPro" id="IPR029063">
    <property type="entry name" value="SAM-dependent_MTases_sf"/>
</dbReference>
<feature type="compositionally biased region" description="Polar residues" evidence="1">
    <location>
        <begin position="602"/>
        <end position="611"/>
    </location>
</feature>
<accession>A0AAF0JDP8</accession>
<dbReference type="EMBL" id="CP118375">
    <property type="protein sequence ID" value="WFD42630.1"/>
    <property type="molecule type" value="Genomic_DNA"/>
</dbReference>
<evidence type="ECO:0000313" key="3">
    <source>
        <dbReference type="Proteomes" id="UP001214628"/>
    </source>
</evidence>
<proteinExistence type="predicted"/>